<reference evidence="3" key="1">
    <citation type="journal article" date="2019" name="Int. J. Syst. Evol. Microbiol.">
        <title>The Global Catalogue of Microorganisms (GCM) 10K type strain sequencing project: providing services to taxonomists for standard genome sequencing and annotation.</title>
        <authorList>
            <consortium name="The Broad Institute Genomics Platform"/>
            <consortium name="The Broad Institute Genome Sequencing Center for Infectious Disease"/>
            <person name="Wu L."/>
            <person name="Ma J."/>
        </authorList>
    </citation>
    <scope>NUCLEOTIDE SEQUENCE [LARGE SCALE GENOMIC DNA]</scope>
    <source>
        <strain evidence="3">CGMCC 4.7106</strain>
    </source>
</reference>
<evidence type="ECO:0008006" key="4">
    <source>
        <dbReference type="Google" id="ProtNLM"/>
    </source>
</evidence>
<keyword evidence="3" id="KW-1185">Reference proteome</keyword>
<organism evidence="2 3">
    <name type="scientific">Nonomuraea harbinensis</name>
    <dbReference type="NCBI Taxonomy" id="1286938"/>
    <lineage>
        <taxon>Bacteria</taxon>
        <taxon>Bacillati</taxon>
        <taxon>Actinomycetota</taxon>
        <taxon>Actinomycetes</taxon>
        <taxon>Streptosporangiales</taxon>
        <taxon>Streptosporangiaceae</taxon>
        <taxon>Nonomuraea</taxon>
    </lineage>
</organism>
<feature type="region of interest" description="Disordered" evidence="1">
    <location>
        <begin position="88"/>
        <end position="151"/>
    </location>
</feature>
<dbReference type="Proteomes" id="UP001596096">
    <property type="component" value="Unassembled WGS sequence"/>
</dbReference>
<feature type="compositionally biased region" description="Low complexity" evidence="1">
    <location>
        <begin position="98"/>
        <end position="116"/>
    </location>
</feature>
<evidence type="ECO:0000313" key="2">
    <source>
        <dbReference type="EMBL" id="MFC5816210.1"/>
    </source>
</evidence>
<comment type="caution">
    <text evidence="2">The sequence shown here is derived from an EMBL/GenBank/DDBJ whole genome shotgun (WGS) entry which is preliminary data.</text>
</comment>
<accession>A0ABW1BT53</accession>
<evidence type="ECO:0000313" key="3">
    <source>
        <dbReference type="Proteomes" id="UP001596096"/>
    </source>
</evidence>
<sequence>MLGDRETTCNWYSEAVVGSLQRNLIRLAMVVAMTASGMMTAGSGMSATDPEPQAPSELSRLLGADLGTVLHMVPGVFCGNRLVNYNSPSSNSPTKCVNGAENSGNSTNSGNYYSEGDPINSGNFSNVNGSTASNNATNSGNTANGSQSLVR</sequence>
<gene>
    <name evidence="2" type="ORF">ACFPUY_14030</name>
</gene>
<proteinExistence type="predicted"/>
<evidence type="ECO:0000256" key="1">
    <source>
        <dbReference type="SAM" id="MobiDB-lite"/>
    </source>
</evidence>
<dbReference type="EMBL" id="JBHSNW010000006">
    <property type="protein sequence ID" value="MFC5816210.1"/>
    <property type="molecule type" value="Genomic_DNA"/>
</dbReference>
<feature type="compositionally biased region" description="Low complexity" evidence="1">
    <location>
        <begin position="125"/>
        <end position="151"/>
    </location>
</feature>
<protein>
    <recommendedName>
        <fullName evidence="4">Chaplin</fullName>
    </recommendedName>
</protein>
<name>A0ABW1BT53_9ACTN</name>